<evidence type="ECO:0000259" key="2">
    <source>
        <dbReference type="PROSITE" id="PS50263"/>
    </source>
</evidence>
<reference evidence="3 4" key="1">
    <citation type="submission" date="2019-02" db="EMBL/GenBank/DDBJ databases">
        <title>Genomic Encyclopedia of Type Strains, Phase IV (KMG-IV): sequencing the most valuable type-strain genomes for metagenomic binning, comparative biology and taxonomic classification.</title>
        <authorList>
            <person name="Goeker M."/>
        </authorList>
    </citation>
    <scope>NUCLEOTIDE SEQUENCE [LARGE SCALE GENOMIC DNA]</scope>
    <source>
        <strain evidence="3 4">DSM 19570</strain>
    </source>
</reference>
<proteinExistence type="predicted"/>
<gene>
    <name evidence="3" type="ORF">EV670_1349</name>
</gene>
<dbReference type="CDD" id="cd07572">
    <property type="entry name" value="nit"/>
    <property type="match status" value="1"/>
</dbReference>
<dbReference type="AlphaFoldDB" id="A0A4Q7VW23"/>
<dbReference type="EMBL" id="SHKP01000005">
    <property type="protein sequence ID" value="RZU00638.1"/>
    <property type="molecule type" value="Genomic_DNA"/>
</dbReference>
<accession>A0A4Q7VW23</accession>
<organism evidence="3 4">
    <name type="scientific">Rivibacter subsaxonicus</name>
    <dbReference type="NCBI Taxonomy" id="457575"/>
    <lineage>
        <taxon>Bacteria</taxon>
        <taxon>Pseudomonadati</taxon>
        <taxon>Pseudomonadota</taxon>
        <taxon>Betaproteobacteria</taxon>
        <taxon>Burkholderiales</taxon>
        <taxon>Rivibacter</taxon>
    </lineage>
</organism>
<protein>
    <submittedName>
        <fullName evidence="3">Nitrilase</fullName>
    </submittedName>
</protein>
<evidence type="ECO:0000313" key="3">
    <source>
        <dbReference type="EMBL" id="RZU00638.1"/>
    </source>
</evidence>
<name>A0A4Q7VW23_9BURK</name>
<dbReference type="GO" id="GO:0016811">
    <property type="term" value="F:hydrolase activity, acting on carbon-nitrogen (but not peptide) bonds, in linear amides"/>
    <property type="evidence" value="ECO:0007669"/>
    <property type="project" value="InterPro"/>
</dbReference>
<feature type="domain" description="CN hydrolase" evidence="2">
    <location>
        <begin position="1"/>
        <end position="257"/>
    </location>
</feature>
<dbReference type="PANTHER" id="PTHR23088">
    <property type="entry name" value="NITRILASE-RELATED"/>
    <property type="match status" value="1"/>
</dbReference>
<dbReference type="PROSITE" id="PS50263">
    <property type="entry name" value="CN_HYDROLASE"/>
    <property type="match status" value="1"/>
</dbReference>
<dbReference type="Pfam" id="PF00795">
    <property type="entry name" value="CN_hydrolase"/>
    <property type="match status" value="1"/>
</dbReference>
<dbReference type="Proteomes" id="UP000293671">
    <property type="component" value="Unassembled WGS sequence"/>
</dbReference>
<dbReference type="InterPro" id="IPR003010">
    <property type="entry name" value="C-N_Hydrolase"/>
</dbReference>
<sequence length="275" mass="30266">MQIAAIQMVSTPSVEHNIERARTLVAQAAAQGAELVALPEYFCLMGRADRDKLGAAERLLQGPIQATLASMAREHGIWLVGGTLPLIPEDGPFERVRNSSLVFGPDGELAARYDKMHLFRFHDGERGYDEAATLEPGTAPAAFELRDRAGETWRVGLSVCYDLRFPELYRALMQPRPCDLLLVPSAFTYPTGQAHWELLLRARAVENQCYVLAPAQGGRHENGRRTWGHTLLADPWGEVLAQRADEGEGVVGGAIERARLEAVRGQLPALAHRVL</sequence>
<evidence type="ECO:0000313" key="4">
    <source>
        <dbReference type="Proteomes" id="UP000293671"/>
    </source>
</evidence>
<dbReference type="SUPFAM" id="SSF56317">
    <property type="entry name" value="Carbon-nitrogen hydrolase"/>
    <property type="match status" value="1"/>
</dbReference>
<dbReference type="RefSeq" id="WP_130431081.1">
    <property type="nucleotide sequence ID" value="NZ_SHKP01000005.1"/>
</dbReference>
<keyword evidence="4" id="KW-1185">Reference proteome</keyword>
<evidence type="ECO:0000256" key="1">
    <source>
        <dbReference type="ARBA" id="ARBA00022801"/>
    </source>
</evidence>
<dbReference type="InterPro" id="IPR045254">
    <property type="entry name" value="Nit1/2_C-N_Hydrolase"/>
</dbReference>
<dbReference type="PANTHER" id="PTHR23088:SF27">
    <property type="entry name" value="DEAMINATED GLUTATHIONE AMIDASE"/>
    <property type="match status" value="1"/>
</dbReference>
<dbReference type="InterPro" id="IPR036526">
    <property type="entry name" value="C-N_Hydrolase_sf"/>
</dbReference>
<dbReference type="Gene3D" id="3.60.110.10">
    <property type="entry name" value="Carbon-nitrogen hydrolase"/>
    <property type="match status" value="1"/>
</dbReference>
<dbReference type="OrthoDB" id="9811121at2"/>
<comment type="caution">
    <text evidence="3">The sequence shown here is derived from an EMBL/GenBank/DDBJ whole genome shotgun (WGS) entry which is preliminary data.</text>
</comment>
<keyword evidence="1" id="KW-0378">Hydrolase</keyword>